<name>A0A150MK78_GEOSE</name>
<dbReference type="GO" id="GO:0008168">
    <property type="term" value="F:methyltransferase activity"/>
    <property type="evidence" value="ECO:0007669"/>
    <property type="project" value="UniProtKB-KW"/>
</dbReference>
<dbReference type="PANTHER" id="PTHR20881:SF0">
    <property type="entry name" value="3-METHYL-2-OXOBUTANOATE HYDROXYMETHYLTRANSFERASE"/>
    <property type="match status" value="1"/>
</dbReference>
<dbReference type="PATRIC" id="fig|1422.18.peg.395"/>
<evidence type="ECO:0000256" key="4">
    <source>
        <dbReference type="ARBA" id="ARBA00022655"/>
    </source>
</evidence>
<dbReference type="InterPro" id="IPR003700">
    <property type="entry name" value="Pantoate_hydroxy_MeTrfase"/>
</dbReference>
<evidence type="ECO:0000256" key="2">
    <source>
        <dbReference type="ARBA" id="ARBA00008676"/>
    </source>
</evidence>
<keyword evidence="4 7" id="KW-0566">Pantothenate biosynthesis</keyword>
<dbReference type="SUPFAM" id="SSF51621">
    <property type="entry name" value="Phosphoenolpyruvate/pyruvate domain"/>
    <property type="match status" value="1"/>
</dbReference>
<dbReference type="GO" id="GO:0032259">
    <property type="term" value="P:methylation"/>
    <property type="evidence" value="ECO:0007669"/>
    <property type="project" value="UniProtKB-KW"/>
</dbReference>
<evidence type="ECO:0000256" key="7">
    <source>
        <dbReference type="HAMAP-Rule" id="MF_00156"/>
    </source>
</evidence>
<comment type="pathway">
    <text evidence="1 7">Cofactor biosynthesis; (R)-pantothenate biosynthesis; (R)-pantoate from 3-methyl-2-oxobutanoate: step 1/2.</text>
</comment>
<comment type="cofactor">
    <cofactor evidence="7">
        <name>Mg(2+)</name>
        <dbReference type="ChEBI" id="CHEBI:18420"/>
    </cofactor>
    <text evidence="7">Binds 1 Mg(2+) ion per subunit.</text>
</comment>
<evidence type="ECO:0000256" key="3">
    <source>
        <dbReference type="ARBA" id="ARBA00011424"/>
    </source>
</evidence>
<dbReference type="CDD" id="cd06557">
    <property type="entry name" value="KPHMT-like"/>
    <property type="match status" value="1"/>
</dbReference>
<comment type="subunit">
    <text evidence="3 7">Homodecamer; pentamer of dimers.</text>
</comment>
<proteinExistence type="inferred from homology"/>
<organism evidence="8 9">
    <name type="scientific">Geobacillus stearothermophilus</name>
    <name type="common">Bacillus stearothermophilus</name>
    <dbReference type="NCBI Taxonomy" id="1422"/>
    <lineage>
        <taxon>Bacteria</taxon>
        <taxon>Bacillati</taxon>
        <taxon>Bacillota</taxon>
        <taxon>Bacilli</taxon>
        <taxon>Bacillales</taxon>
        <taxon>Anoxybacillaceae</taxon>
        <taxon>Geobacillus</taxon>
    </lineage>
</organism>
<comment type="caution">
    <text evidence="8">The sequence shown here is derived from an EMBL/GenBank/DDBJ whole genome shotgun (WGS) entry which is preliminary data.</text>
</comment>
<dbReference type="InterPro" id="IPR015813">
    <property type="entry name" value="Pyrv/PenolPyrv_kinase-like_dom"/>
</dbReference>
<dbReference type="GO" id="GO:0005737">
    <property type="term" value="C:cytoplasm"/>
    <property type="evidence" value="ECO:0007669"/>
    <property type="project" value="UniProtKB-SubCell"/>
</dbReference>
<keyword evidence="7" id="KW-0460">Magnesium</keyword>
<evidence type="ECO:0000256" key="6">
    <source>
        <dbReference type="ARBA" id="ARBA00056497"/>
    </source>
</evidence>
<dbReference type="EMBL" id="LQYV01000091">
    <property type="protein sequence ID" value="KYD24921.1"/>
    <property type="molecule type" value="Genomic_DNA"/>
</dbReference>
<dbReference type="Proteomes" id="UP000075424">
    <property type="component" value="Unassembled WGS sequence"/>
</dbReference>
<dbReference type="HAMAP" id="MF_00156">
    <property type="entry name" value="PanB"/>
    <property type="match status" value="1"/>
</dbReference>
<feature type="binding site" evidence="7">
    <location>
        <position position="168"/>
    </location>
    <ligand>
        <name>Mg(2+)</name>
        <dbReference type="ChEBI" id="CHEBI:18420"/>
    </ligand>
</feature>
<dbReference type="NCBIfam" id="TIGR00222">
    <property type="entry name" value="panB"/>
    <property type="match status" value="1"/>
</dbReference>
<evidence type="ECO:0000256" key="5">
    <source>
        <dbReference type="ARBA" id="ARBA00022679"/>
    </source>
</evidence>
<comment type="catalytic activity">
    <reaction evidence="7">
        <text>(6R)-5,10-methylene-5,6,7,8-tetrahydrofolate + 3-methyl-2-oxobutanoate + H2O = 2-dehydropantoate + (6S)-5,6,7,8-tetrahydrofolate</text>
        <dbReference type="Rhea" id="RHEA:11824"/>
        <dbReference type="ChEBI" id="CHEBI:11561"/>
        <dbReference type="ChEBI" id="CHEBI:11851"/>
        <dbReference type="ChEBI" id="CHEBI:15377"/>
        <dbReference type="ChEBI" id="CHEBI:15636"/>
        <dbReference type="ChEBI" id="CHEBI:57453"/>
        <dbReference type="EC" id="2.1.2.11"/>
    </reaction>
</comment>
<gene>
    <name evidence="7" type="primary">panB</name>
    <name evidence="8" type="ORF">B4109_1776</name>
</gene>
<dbReference type="PANTHER" id="PTHR20881">
    <property type="entry name" value="3-METHYL-2-OXOBUTANOATE HYDROXYMETHYLTRANSFERASE"/>
    <property type="match status" value="1"/>
</dbReference>
<keyword evidence="8" id="KW-0489">Methyltransferase</keyword>
<feature type="binding site" evidence="7">
    <location>
        <begin position="97"/>
        <end position="98"/>
    </location>
    <ligand>
        <name>3-methyl-2-oxobutanoate</name>
        <dbReference type="ChEBI" id="CHEBI:11851"/>
    </ligand>
</feature>
<comment type="similarity">
    <text evidence="2 7">Belongs to the PanB family.</text>
</comment>
<keyword evidence="7" id="KW-0963">Cytoplasm</keyword>
<comment type="function">
    <text evidence="6 7">Catalyzes the reversible reaction in which hydroxymethyl group from 5,10-methylenetetrahydrofolate is transferred onto alpha-ketoisovalerate to form ketopantoate.</text>
</comment>
<feature type="binding site" evidence="7">
    <location>
        <position position="97"/>
    </location>
    <ligand>
        <name>Mg(2+)</name>
        <dbReference type="ChEBI" id="CHEBI:18420"/>
    </ligand>
</feature>
<dbReference type="AlphaFoldDB" id="A0A150MK78"/>
<protein>
    <recommendedName>
        <fullName evidence="7">3-methyl-2-oxobutanoate hydroxymethyltransferase</fullName>
        <ecNumber evidence="7">2.1.2.11</ecNumber>
    </recommendedName>
    <alternativeName>
        <fullName evidence="7">Ketopantoate hydroxymethyltransferase</fullName>
        <shortName evidence="7">KPHMT</shortName>
    </alternativeName>
</protein>
<keyword evidence="7" id="KW-0479">Metal-binding</keyword>
<sequence length="332" mass="35974">MVETICLDPYSKDWDRGVNETDGGLWRPSFSRRERRTFCFGRVTSSATKGEGVNVKTKTDFFRMKQTGEPIVMVTAYDFPSAKLAEQAGVDMILVGDSLGMVVLGYDSTIPVTVEDMIHHTKAVRRGAPNTFVVTDMPFMSYHASKEEALQNARRIMQQSGANAVKVEGADEVTGVIAALTKAGVPVVAHLGLTPQSVGVLGGYKVQGKDAESAKKLMDDAKQCEQAGAIALVLECVPRQLGAAIARELHIPVIGIGAGAEVDGQVLVYHDVLGYGVDRVPKFVKQYAVIQDAVVQALANYVADVKLRQFPEPAHAFTMKEEEWVALYGGKQ</sequence>
<feature type="binding site" evidence="7">
    <location>
        <position position="166"/>
    </location>
    <ligand>
        <name>3-methyl-2-oxobutanoate</name>
        <dbReference type="ChEBI" id="CHEBI:11851"/>
    </ligand>
</feature>
<evidence type="ECO:0000313" key="8">
    <source>
        <dbReference type="EMBL" id="KYD24921.1"/>
    </source>
</evidence>
<dbReference type="NCBIfam" id="NF001452">
    <property type="entry name" value="PRK00311.1"/>
    <property type="match status" value="1"/>
</dbReference>
<reference evidence="8 9" key="1">
    <citation type="submission" date="2016-01" db="EMBL/GenBank/DDBJ databases">
        <title>Draft Genome Sequences of Seven Thermophilic Sporeformers Isolated from Foods.</title>
        <authorList>
            <person name="Berendsen E.M."/>
            <person name="Wells-Bennik M.H."/>
            <person name="Krawcyk A.O."/>
            <person name="De Jong A."/>
            <person name="Holsappel S."/>
            <person name="Eijlander R.T."/>
            <person name="Kuipers O.P."/>
        </authorList>
    </citation>
    <scope>NUCLEOTIDE SEQUENCE [LARGE SCALE GENOMIC DNA]</scope>
    <source>
        <strain evidence="8 9">B4109</strain>
    </source>
</reference>
<evidence type="ECO:0000256" key="1">
    <source>
        <dbReference type="ARBA" id="ARBA00005033"/>
    </source>
</evidence>
<dbReference type="GO" id="GO:0000287">
    <property type="term" value="F:magnesium ion binding"/>
    <property type="evidence" value="ECO:0007669"/>
    <property type="project" value="TreeGrafter"/>
</dbReference>
<dbReference type="GO" id="GO:0003864">
    <property type="term" value="F:3-methyl-2-oxobutanoate hydroxymethyltransferase activity"/>
    <property type="evidence" value="ECO:0007669"/>
    <property type="project" value="UniProtKB-UniRule"/>
</dbReference>
<evidence type="ECO:0000313" key="9">
    <source>
        <dbReference type="Proteomes" id="UP000075424"/>
    </source>
</evidence>
<feature type="active site" description="Proton acceptor" evidence="7">
    <location>
        <position position="235"/>
    </location>
</feature>
<comment type="subcellular location">
    <subcellularLocation>
        <location evidence="7">Cytoplasm</location>
    </subcellularLocation>
</comment>
<dbReference type="InterPro" id="IPR040442">
    <property type="entry name" value="Pyrv_kinase-like_dom_sf"/>
</dbReference>
<accession>A0A150MK78</accession>
<dbReference type="UniPathway" id="UPA00028">
    <property type="reaction ID" value="UER00003"/>
</dbReference>
<keyword evidence="5 7" id="KW-0808">Transferase</keyword>
<dbReference type="EC" id="2.1.2.11" evidence="7"/>
<feature type="binding site" evidence="7">
    <location>
        <position position="136"/>
    </location>
    <ligand>
        <name>3-methyl-2-oxobutanoate</name>
        <dbReference type="ChEBI" id="CHEBI:11851"/>
    </ligand>
</feature>
<dbReference type="FunFam" id="3.20.20.60:FF:000003">
    <property type="entry name" value="3-methyl-2-oxobutanoate hydroxymethyltransferase"/>
    <property type="match status" value="1"/>
</dbReference>
<dbReference type="Pfam" id="PF02548">
    <property type="entry name" value="Pantoate_transf"/>
    <property type="match status" value="1"/>
</dbReference>
<feature type="binding site" evidence="7">
    <location>
        <position position="136"/>
    </location>
    <ligand>
        <name>Mg(2+)</name>
        <dbReference type="ChEBI" id="CHEBI:18420"/>
    </ligand>
</feature>
<dbReference type="GO" id="GO:0015940">
    <property type="term" value="P:pantothenate biosynthetic process"/>
    <property type="evidence" value="ECO:0007669"/>
    <property type="project" value="UniProtKB-UniRule"/>
</dbReference>
<dbReference type="Gene3D" id="3.20.20.60">
    <property type="entry name" value="Phosphoenolpyruvate-binding domains"/>
    <property type="match status" value="1"/>
</dbReference>